<keyword evidence="1" id="KW-1133">Transmembrane helix</keyword>
<sequence length="224" mass="23767">MTSPDRDGYREHWQQVSRYGSQPGYRAPNEQRFAAAAAAREAMIAGRAPAVPTTDPSVSRRPWEVVVAAVLGATAPLFVLLALIIAAFTGGRVLRVLGWALHGIGDSTKAAGVSAAGDITAFLAQVILFAGLVAGVVVMIGFAAYAWRMLVGTGRARWVALVCLALGFFVITPLSPLLIGGFLLLGTLSAVFAFLPESSAWFAQQRRNRAAPGKRERPGGADWY</sequence>
<dbReference type="AlphaFoldDB" id="A0A0B9ACQ9"/>
<dbReference type="OrthoDB" id="4808066at2"/>
<dbReference type="PATRIC" id="fig|1703.6.peg.715"/>
<accession>A0A0B9ACQ9</accession>
<feature type="transmembrane region" description="Helical" evidence="1">
    <location>
        <begin position="65"/>
        <end position="88"/>
    </location>
</feature>
<evidence type="ECO:0000256" key="1">
    <source>
        <dbReference type="SAM" id="Phobius"/>
    </source>
</evidence>
<dbReference type="RefSeq" id="WP_152609594.1">
    <property type="nucleotide sequence ID" value="NZ_JTJZ01000015.1"/>
</dbReference>
<protein>
    <submittedName>
        <fullName evidence="2">Uncharacterized protein</fullName>
    </submittedName>
</protein>
<evidence type="ECO:0000313" key="3">
    <source>
        <dbReference type="Proteomes" id="UP000031488"/>
    </source>
</evidence>
<name>A0A0B9ACQ9_BRELN</name>
<keyword evidence="3" id="KW-1185">Reference proteome</keyword>
<dbReference type="EMBL" id="JTJZ01000015">
    <property type="protein sequence ID" value="KHS53345.1"/>
    <property type="molecule type" value="Genomic_DNA"/>
</dbReference>
<keyword evidence="1" id="KW-0472">Membrane</keyword>
<evidence type="ECO:0000313" key="2">
    <source>
        <dbReference type="EMBL" id="KHS53345.1"/>
    </source>
</evidence>
<proteinExistence type="predicted"/>
<keyword evidence="1" id="KW-0812">Transmembrane</keyword>
<feature type="transmembrane region" description="Helical" evidence="1">
    <location>
        <begin position="158"/>
        <end position="176"/>
    </location>
</feature>
<feature type="transmembrane region" description="Helical" evidence="1">
    <location>
        <begin position="122"/>
        <end position="146"/>
    </location>
</feature>
<gene>
    <name evidence="2" type="ORF">AE0388_0833</name>
</gene>
<comment type="caution">
    <text evidence="2">The sequence shown here is derived from an EMBL/GenBank/DDBJ whole genome shotgun (WGS) entry which is preliminary data.</text>
</comment>
<feature type="transmembrane region" description="Helical" evidence="1">
    <location>
        <begin position="182"/>
        <end position="203"/>
    </location>
</feature>
<dbReference type="Proteomes" id="UP000031488">
    <property type="component" value="Unassembled WGS sequence"/>
</dbReference>
<reference evidence="2 3" key="1">
    <citation type="submission" date="2014-11" db="EMBL/GenBank/DDBJ databases">
        <title>Draft Genome Sequence of Brevibacterium linens AE038-8.</title>
        <authorList>
            <person name="Maizel D."/>
            <person name="Utturkar S.M."/>
            <person name="Brown S.D."/>
            <person name="Ferrero M."/>
            <person name="Rosen B.P."/>
        </authorList>
    </citation>
    <scope>NUCLEOTIDE SEQUENCE [LARGE SCALE GENOMIC DNA]</scope>
    <source>
        <strain evidence="2 3">AE038-8</strain>
    </source>
</reference>
<organism evidence="2 3">
    <name type="scientific">Brevibacterium linens</name>
    <dbReference type="NCBI Taxonomy" id="1703"/>
    <lineage>
        <taxon>Bacteria</taxon>
        <taxon>Bacillati</taxon>
        <taxon>Actinomycetota</taxon>
        <taxon>Actinomycetes</taxon>
        <taxon>Micrococcales</taxon>
        <taxon>Brevibacteriaceae</taxon>
        <taxon>Brevibacterium</taxon>
    </lineage>
</organism>